<dbReference type="GO" id="GO:0006629">
    <property type="term" value="P:lipid metabolic process"/>
    <property type="evidence" value="ECO:0007669"/>
    <property type="project" value="TreeGrafter"/>
</dbReference>
<keyword evidence="2" id="KW-1015">Disulfide bond</keyword>
<feature type="disulfide bond" evidence="2">
    <location>
        <begin position="231"/>
        <end position="289"/>
    </location>
</feature>
<dbReference type="GO" id="GO:0016788">
    <property type="term" value="F:hydrolase activity, acting on ester bonds"/>
    <property type="evidence" value="ECO:0007669"/>
    <property type="project" value="InterPro"/>
</dbReference>
<evidence type="ECO:0000313" key="5">
    <source>
        <dbReference type="EMBL" id="QFZ18676.1"/>
    </source>
</evidence>
<evidence type="ECO:0000259" key="4">
    <source>
        <dbReference type="Pfam" id="PF13472"/>
    </source>
</evidence>
<dbReference type="OrthoDB" id="5503950at2"/>
<keyword evidence="5" id="KW-0378">Hydrolase</keyword>
<feature type="disulfide bond" evidence="2">
    <location>
        <begin position="150"/>
        <end position="175"/>
    </location>
</feature>
<dbReference type="Proteomes" id="UP000325787">
    <property type="component" value="Chromosome"/>
</dbReference>
<name>A0A5Q0GX43_SACSY</name>
<evidence type="ECO:0000256" key="1">
    <source>
        <dbReference type="PIRSR" id="PIRSR637460-1"/>
    </source>
</evidence>
<dbReference type="Pfam" id="PF13472">
    <property type="entry name" value="Lipase_GDSL_2"/>
    <property type="match status" value="1"/>
</dbReference>
<dbReference type="InterPro" id="IPR013830">
    <property type="entry name" value="SGNH_hydro"/>
</dbReference>
<accession>A0A5Q0GX43</accession>
<feature type="active site" evidence="1">
    <location>
        <position position="317"/>
    </location>
</feature>
<dbReference type="KEGG" id="ssyi:EKG83_15460"/>
<reference evidence="6" key="1">
    <citation type="journal article" date="2021" name="Curr. Microbiol.">
        <title>Complete genome of nocamycin-producing strain Saccharothrix syringae NRRL B-16468 reveals the biosynthetic potential for secondary metabolites.</title>
        <authorList>
            <person name="Mo X."/>
            <person name="Yang S."/>
        </authorList>
    </citation>
    <scope>NUCLEOTIDE SEQUENCE [LARGE SCALE GENOMIC DNA]</scope>
    <source>
        <strain evidence="6">ATCC 51364 / DSM 43886 / JCM 6844 / KCTC 9398 / NBRC 14523 / NRRL B-16468 / INA 2240</strain>
    </source>
</reference>
<feature type="signal peptide" evidence="3">
    <location>
        <begin position="1"/>
        <end position="29"/>
    </location>
</feature>
<feature type="active site" description="Nucleophile" evidence="1">
    <location>
        <position position="47"/>
    </location>
</feature>
<feature type="domain" description="SGNH hydrolase-type esterase" evidence="4">
    <location>
        <begin position="43"/>
        <end position="323"/>
    </location>
</feature>
<keyword evidence="6" id="KW-1185">Reference proteome</keyword>
<dbReference type="RefSeq" id="WP_033433243.1">
    <property type="nucleotide sequence ID" value="NZ_CP034550.1"/>
</dbReference>
<keyword evidence="3" id="KW-0732">Signal</keyword>
<gene>
    <name evidence="5" type="ORF">EKG83_15460</name>
</gene>
<dbReference type="InterPro" id="IPR036514">
    <property type="entry name" value="SGNH_hydro_sf"/>
</dbReference>
<organism evidence="5 6">
    <name type="scientific">Saccharothrix syringae</name>
    <name type="common">Nocardiopsis syringae</name>
    <dbReference type="NCBI Taxonomy" id="103733"/>
    <lineage>
        <taxon>Bacteria</taxon>
        <taxon>Bacillati</taxon>
        <taxon>Actinomycetota</taxon>
        <taxon>Actinomycetes</taxon>
        <taxon>Pseudonocardiales</taxon>
        <taxon>Pseudonocardiaceae</taxon>
        <taxon>Saccharothrix</taxon>
    </lineage>
</organism>
<sequence length="340" mass="36357">MTTTRRGRGLLVAAVAVVLCAGAAAPAAAEQATPRAEGVSTVFFGDSYTANFGIAPLQQVDSEEAYCFRAQENYPAVAARRLAAKGTALDIASDRSCGGALIEHFWTAQPLLGGIATRPPQQEALGTETKLVVGSLGGNTVGFANILKQCSQKLRDQGALLPADPVDADEPADQCAAFFTTGDGKDWLDYRFDKAQFELEQLLNRIYYAAPEATTVLVGYPRIVPANVARCQNPAPGQTEKPLADIDTGALLVFDKIQKRLNDLMRTKADENGAVFVDLYAATDDNTACDGADRGIGGLFENSQLQVFGTTLPWYLHPNTRGRDIQADQVATTIQNALNR</sequence>
<dbReference type="PANTHER" id="PTHR37981:SF1">
    <property type="entry name" value="SGNH HYDROLASE-TYPE ESTERASE DOMAIN-CONTAINING PROTEIN"/>
    <property type="match status" value="1"/>
</dbReference>
<dbReference type="Gene3D" id="3.40.50.1110">
    <property type="entry name" value="SGNH hydrolase"/>
    <property type="match status" value="1"/>
</dbReference>
<protein>
    <submittedName>
        <fullName evidence="5">SGNH/GDSL hydrolase family protein</fullName>
    </submittedName>
</protein>
<dbReference type="PANTHER" id="PTHR37981">
    <property type="entry name" value="LIPASE 2"/>
    <property type="match status" value="1"/>
</dbReference>
<dbReference type="EMBL" id="CP034550">
    <property type="protein sequence ID" value="QFZ18676.1"/>
    <property type="molecule type" value="Genomic_DNA"/>
</dbReference>
<evidence type="ECO:0000256" key="2">
    <source>
        <dbReference type="PIRSR" id="PIRSR637460-2"/>
    </source>
</evidence>
<feature type="disulfide bond" evidence="2">
    <location>
        <begin position="67"/>
        <end position="97"/>
    </location>
</feature>
<evidence type="ECO:0000313" key="6">
    <source>
        <dbReference type="Proteomes" id="UP000325787"/>
    </source>
</evidence>
<dbReference type="CDD" id="cd01823">
    <property type="entry name" value="SEST_like"/>
    <property type="match status" value="1"/>
</dbReference>
<feature type="chain" id="PRO_5024951204" evidence="3">
    <location>
        <begin position="30"/>
        <end position="340"/>
    </location>
</feature>
<dbReference type="InterPro" id="IPR037460">
    <property type="entry name" value="SEST-like"/>
</dbReference>
<dbReference type="SUPFAM" id="SSF52266">
    <property type="entry name" value="SGNH hydrolase"/>
    <property type="match status" value="1"/>
</dbReference>
<dbReference type="AlphaFoldDB" id="A0A5Q0GX43"/>
<proteinExistence type="predicted"/>
<evidence type="ECO:0000256" key="3">
    <source>
        <dbReference type="SAM" id="SignalP"/>
    </source>
</evidence>